<feature type="transmembrane region" description="Helical" evidence="12">
    <location>
        <begin position="91"/>
        <end position="115"/>
    </location>
</feature>
<reference evidence="14 15" key="1">
    <citation type="submission" date="2018-03" db="EMBL/GenBank/DDBJ databases">
        <title>Genomic Encyclopedia of Archaeal and Bacterial Type Strains, Phase II (KMG-II): from individual species to whole genera.</title>
        <authorList>
            <person name="Goeker M."/>
        </authorList>
    </citation>
    <scope>NUCLEOTIDE SEQUENCE [LARGE SCALE GENOMIC DNA]</scope>
    <source>
        <strain evidence="14 15">DSM 45601</strain>
    </source>
</reference>
<proteinExistence type="inferred from homology"/>
<dbReference type="Pfam" id="PF01654">
    <property type="entry name" value="Cyt_bd_oxida_I"/>
    <property type="match status" value="1"/>
</dbReference>
<dbReference type="OrthoDB" id="9807042at2"/>
<evidence type="ECO:0000313" key="15">
    <source>
        <dbReference type="Proteomes" id="UP000237846"/>
    </source>
</evidence>
<evidence type="ECO:0000256" key="11">
    <source>
        <dbReference type="ARBA" id="ARBA00023136"/>
    </source>
</evidence>
<evidence type="ECO:0000256" key="13">
    <source>
        <dbReference type="SAM" id="MobiDB-lite"/>
    </source>
</evidence>
<keyword evidence="5 12" id="KW-0349">Heme</keyword>
<dbReference type="EMBL" id="PVZC01000009">
    <property type="protein sequence ID" value="PRX95647.1"/>
    <property type="molecule type" value="Genomic_DNA"/>
</dbReference>
<feature type="transmembrane region" description="Helical" evidence="12">
    <location>
        <begin position="366"/>
        <end position="388"/>
    </location>
</feature>
<dbReference type="PIRSF" id="PIRSF006446">
    <property type="entry name" value="Cyt_quinol_oxidase_1"/>
    <property type="match status" value="1"/>
</dbReference>
<evidence type="ECO:0000256" key="6">
    <source>
        <dbReference type="ARBA" id="ARBA00022692"/>
    </source>
</evidence>
<evidence type="ECO:0000256" key="1">
    <source>
        <dbReference type="ARBA" id="ARBA00004651"/>
    </source>
</evidence>
<dbReference type="GO" id="GO:0070069">
    <property type="term" value="C:cytochrome complex"/>
    <property type="evidence" value="ECO:0007669"/>
    <property type="project" value="UniProtKB-UniRule"/>
</dbReference>
<feature type="transmembrane region" description="Helical" evidence="12">
    <location>
        <begin position="330"/>
        <end position="354"/>
    </location>
</feature>
<evidence type="ECO:0000256" key="5">
    <source>
        <dbReference type="ARBA" id="ARBA00022617"/>
    </source>
</evidence>
<dbReference type="GO" id="GO:0019646">
    <property type="term" value="P:aerobic electron transport chain"/>
    <property type="evidence" value="ECO:0007669"/>
    <property type="project" value="InterPro"/>
</dbReference>
<keyword evidence="10 12" id="KW-0408">Iron</keyword>
<dbReference type="InterPro" id="IPR002585">
    <property type="entry name" value="Cyt-d_ubiquinol_oxidase_su_1"/>
</dbReference>
<keyword evidence="3 12" id="KW-0813">Transport</keyword>
<evidence type="ECO:0000256" key="10">
    <source>
        <dbReference type="ARBA" id="ARBA00023004"/>
    </source>
</evidence>
<dbReference type="AlphaFoldDB" id="A0A2T0PVW0"/>
<dbReference type="GO" id="GO:0046872">
    <property type="term" value="F:metal ion binding"/>
    <property type="evidence" value="ECO:0007669"/>
    <property type="project" value="UniProtKB-UniRule"/>
</dbReference>
<dbReference type="GO" id="GO:0009055">
    <property type="term" value="F:electron transfer activity"/>
    <property type="evidence" value="ECO:0007669"/>
    <property type="project" value="UniProtKB-UniRule"/>
</dbReference>
<dbReference type="PANTHER" id="PTHR30365">
    <property type="entry name" value="CYTOCHROME D UBIQUINOL OXIDASE"/>
    <property type="match status" value="1"/>
</dbReference>
<protein>
    <submittedName>
        <fullName evidence="14">Cytochrome bd-I ubiquinol oxidase subunit 1 apoprotein</fullName>
    </submittedName>
</protein>
<feature type="transmembrane region" description="Helical" evidence="12">
    <location>
        <begin position="50"/>
        <end position="71"/>
    </location>
</feature>
<organism evidence="14 15">
    <name type="scientific">Allonocardiopsis opalescens</name>
    <dbReference type="NCBI Taxonomy" id="1144618"/>
    <lineage>
        <taxon>Bacteria</taxon>
        <taxon>Bacillati</taxon>
        <taxon>Actinomycetota</taxon>
        <taxon>Actinomycetes</taxon>
        <taxon>Streptosporangiales</taxon>
        <taxon>Allonocardiopsis</taxon>
    </lineage>
</organism>
<keyword evidence="9 12" id="KW-1133">Transmembrane helix</keyword>
<gene>
    <name evidence="14" type="ORF">CLV72_109256</name>
</gene>
<keyword evidence="15" id="KW-1185">Reference proteome</keyword>
<dbReference type="GO" id="GO:0016682">
    <property type="term" value="F:oxidoreductase activity, acting on diphenols and related substances as donors, oxygen as acceptor"/>
    <property type="evidence" value="ECO:0007669"/>
    <property type="project" value="TreeGrafter"/>
</dbReference>
<dbReference type="Proteomes" id="UP000237846">
    <property type="component" value="Unassembled WGS sequence"/>
</dbReference>
<keyword evidence="6 12" id="KW-0812">Transmembrane</keyword>
<keyword evidence="11 12" id="KW-0472">Membrane</keyword>
<feature type="transmembrane region" description="Helical" evidence="12">
    <location>
        <begin position="219"/>
        <end position="238"/>
    </location>
</feature>
<feature type="transmembrane region" description="Helical" evidence="12">
    <location>
        <begin position="408"/>
        <end position="434"/>
    </location>
</feature>
<name>A0A2T0PVW0_9ACTN</name>
<dbReference type="GO" id="GO:0005886">
    <property type="term" value="C:plasma membrane"/>
    <property type="evidence" value="ECO:0007669"/>
    <property type="project" value="UniProtKB-SubCell"/>
</dbReference>
<evidence type="ECO:0000256" key="12">
    <source>
        <dbReference type="PIRNR" id="PIRNR006446"/>
    </source>
</evidence>
<dbReference type="RefSeq" id="WP_106251917.1">
    <property type="nucleotide sequence ID" value="NZ_PVZC01000009.1"/>
</dbReference>
<evidence type="ECO:0000256" key="8">
    <source>
        <dbReference type="ARBA" id="ARBA00022982"/>
    </source>
</evidence>
<feature type="transmembrane region" description="Helical" evidence="12">
    <location>
        <begin position="16"/>
        <end position="38"/>
    </location>
</feature>
<keyword evidence="8 12" id="KW-0249">Electron transport</keyword>
<comment type="subcellular location">
    <subcellularLocation>
        <location evidence="1">Cell membrane</location>
        <topology evidence="1">Multi-pass membrane protein</topology>
    </subcellularLocation>
</comment>
<keyword evidence="7 12" id="KW-0479">Metal-binding</keyword>
<evidence type="ECO:0000256" key="3">
    <source>
        <dbReference type="ARBA" id="ARBA00022448"/>
    </source>
</evidence>
<evidence type="ECO:0000256" key="4">
    <source>
        <dbReference type="ARBA" id="ARBA00022475"/>
    </source>
</evidence>
<feature type="region of interest" description="Disordered" evidence="13">
    <location>
        <begin position="448"/>
        <end position="482"/>
    </location>
</feature>
<feature type="transmembrane region" description="Helical" evidence="12">
    <location>
        <begin position="186"/>
        <end position="207"/>
    </location>
</feature>
<dbReference type="PANTHER" id="PTHR30365:SF15">
    <property type="entry name" value="CYTOCHROME BD UBIQUINOL OXIDASE SUBUNIT 1"/>
    <property type="match status" value="1"/>
</dbReference>
<evidence type="ECO:0000256" key="7">
    <source>
        <dbReference type="ARBA" id="ARBA00022723"/>
    </source>
</evidence>
<feature type="transmembrane region" description="Helical" evidence="12">
    <location>
        <begin position="127"/>
        <end position="150"/>
    </location>
</feature>
<keyword evidence="4 12" id="KW-1003">Cell membrane</keyword>
<comment type="similarity">
    <text evidence="2 12">Belongs to the cytochrome ubiquinol oxidase subunit 1 family.</text>
</comment>
<evidence type="ECO:0000313" key="14">
    <source>
        <dbReference type="EMBL" id="PRX95647.1"/>
    </source>
</evidence>
<accession>A0A2T0PVW0</accession>
<sequence>MDALDLARWQFGITTVYHFVFVPLTIGLSVIVAGFQTAWHRTGDPVYLRLTRFFGKLFLINFAMGVVTGIVQEFQFGMNWSEYSRFVGDVFGAPLALEALVAFFLESTFIGLWIFGWDRLPRRAHLAAIWLAAIGSNLSAYFILAANAWMRHPVGYRIDPETGRAQLTDIWAVLTNPTALATVPHVLAGSFLAAGGFVIAVCGYHLLKNRTGPDTRLFRTGLRAALAVTALAGAVSAVSGHTQAQLMHELAPMKLAAAEALWETESGAGFSVFAVPDPENERNVVSVQIPYALSFLATNDPNAEVQGLNDLQAAYEQEFGPGEYRPNVPVIFWSFRFMMAFGMSVAALAVLGLWLTRRGGLPAGPWFYRAALLALPLPFLANIFGWIMTEMGRQPWTVFGVLQTAASVSPGVSTATVAITLLTFTVLYGVLFVVEARLLARYIAAGPPPDPAREGTRPSGAPDGERTTGTAAPIDAEPQYTL</sequence>
<evidence type="ECO:0000256" key="9">
    <source>
        <dbReference type="ARBA" id="ARBA00022989"/>
    </source>
</evidence>
<dbReference type="GO" id="GO:0020037">
    <property type="term" value="F:heme binding"/>
    <property type="evidence" value="ECO:0007669"/>
    <property type="project" value="TreeGrafter"/>
</dbReference>
<comment type="caution">
    <text evidence="14">The sequence shown here is derived from an EMBL/GenBank/DDBJ whole genome shotgun (WGS) entry which is preliminary data.</text>
</comment>
<evidence type="ECO:0000256" key="2">
    <source>
        <dbReference type="ARBA" id="ARBA00009819"/>
    </source>
</evidence>